<accession>A0A2S8SPJ1</accession>
<dbReference type="Proteomes" id="UP000237684">
    <property type="component" value="Unassembled WGS sequence"/>
</dbReference>
<keyword evidence="4" id="KW-1185">Reference proteome</keyword>
<gene>
    <name evidence="3" type="ORF">B1R32_12424</name>
</gene>
<keyword evidence="2" id="KW-0472">Membrane</keyword>
<comment type="caution">
    <text evidence="3">The sequence shown here is derived from an EMBL/GenBank/DDBJ whole genome shotgun (WGS) entry which is preliminary data.</text>
</comment>
<dbReference type="InParanoid" id="A0A2S8SPJ1"/>
<protein>
    <submittedName>
        <fullName evidence="3">Uncharacterized protein</fullName>
    </submittedName>
</protein>
<reference evidence="3 4" key="1">
    <citation type="journal article" date="2018" name="Syst. Appl. Microbiol.">
        <title>Abditibacterium utsteinense sp. nov., the first cultivated member of candidate phylum FBP, isolated from ice-free Antarctic soil samples.</title>
        <authorList>
            <person name="Tahon G."/>
            <person name="Tytgat B."/>
            <person name="Lebbe L."/>
            <person name="Carlier A."/>
            <person name="Willems A."/>
        </authorList>
    </citation>
    <scope>NUCLEOTIDE SEQUENCE [LARGE SCALE GENOMIC DNA]</scope>
    <source>
        <strain evidence="3 4">LMG 29911</strain>
    </source>
</reference>
<feature type="region of interest" description="Disordered" evidence="1">
    <location>
        <begin position="173"/>
        <end position="192"/>
    </location>
</feature>
<dbReference type="AlphaFoldDB" id="A0A2S8SPJ1"/>
<evidence type="ECO:0000256" key="1">
    <source>
        <dbReference type="SAM" id="MobiDB-lite"/>
    </source>
</evidence>
<name>A0A2S8SPJ1_9BACT</name>
<sequence>MVEVEQSFSRPVVIGCRGRAYSAIQMQRFSRKWLRGWAGMALFAMLAVLTSPALAFACCCSQEIASAQAPQNSRAIIQAPELHPDCHDHASASRVSSSASSPTAVGVTSAASGPCFKSLCECAPTTDNVVAFVESQNSSSFLPLVLGVTTPAFSPTVAPPSSVRFAFAFNAAKPRGPDTASRSGRAPPAFSL</sequence>
<proteinExistence type="predicted"/>
<evidence type="ECO:0000256" key="2">
    <source>
        <dbReference type="SAM" id="Phobius"/>
    </source>
</evidence>
<keyword evidence="2" id="KW-0812">Transmembrane</keyword>
<evidence type="ECO:0000313" key="4">
    <source>
        <dbReference type="Proteomes" id="UP000237684"/>
    </source>
</evidence>
<keyword evidence="2" id="KW-1133">Transmembrane helix</keyword>
<evidence type="ECO:0000313" key="3">
    <source>
        <dbReference type="EMBL" id="PQV62708.1"/>
    </source>
</evidence>
<dbReference type="EMBL" id="NIGF01000024">
    <property type="protein sequence ID" value="PQV62708.1"/>
    <property type="molecule type" value="Genomic_DNA"/>
</dbReference>
<feature type="transmembrane region" description="Helical" evidence="2">
    <location>
        <begin position="36"/>
        <end position="57"/>
    </location>
</feature>
<organism evidence="3 4">
    <name type="scientific">Abditibacterium utsteinense</name>
    <dbReference type="NCBI Taxonomy" id="1960156"/>
    <lineage>
        <taxon>Bacteria</taxon>
        <taxon>Pseudomonadati</taxon>
        <taxon>Abditibacteriota</taxon>
        <taxon>Abditibacteriia</taxon>
        <taxon>Abditibacteriales</taxon>
        <taxon>Abditibacteriaceae</taxon>
        <taxon>Abditibacterium</taxon>
    </lineage>
</organism>